<evidence type="ECO:0000256" key="2">
    <source>
        <dbReference type="ARBA" id="ARBA00005676"/>
    </source>
</evidence>
<dbReference type="GO" id="GO:0005634">
    <property type="term" value="C:nucleus"/>
    <property type="evidence" value="ECO:0007669"/>
    <property type="project" value="UniProtKB-SubCell"/>
</dbReference>
<comment type="similarity">
    <text evidence="2 11 12">Belongs to the RPAP2 family.</text>
</comment>
<evidence type="ECO:0000256" key="13">
    <source>
        <dbReference type="SAM" id="MobiDB-lite"/>
    </source>
</evidence>
<evidence type="ECO:0000256" key="12">
    <source>
        <dbReference type="RuleBase" id="RU367080"/>
    </source>
</evidence>
<accession>A0A4P9Y0X0</accession>
<sequence>AHHLLPRHYDDLLLERDAEHRCGYPVWANAPKEISSRYRIRDGRIYDQEPLKAFCSSRCYRASAVYRTQLSEEPLFLRGSQSPLKIRLLPMVDLNAGSKDDDDTLRDKASLVSQPLKLASSATLDMDEVEEALEEICTPKKQDDREEEGMRIRERSVSEEAPEPPSEGEWSNIEGMRLDVEGQSFLQDEDGGEEEAGGILDVDEADRSSRGGGKYHYY</sequence>
<dbReference type="EMBL" id="KZ988709">
    <property type="protein sequence ID" value="RKP11701.1"/>
    <property type="molecule type" value="Genomic_DNA"/>
</dbReference>
<comment type="subcellular location">
    <subcellularLocation>
        <location evidence="1 12">Nucleus</location>
    </subcellularLocation>
</comment>
<comment type="catalytic activity">
    <reaction evidence="10 12">
        <text>O-phospho-L-threonyl-[protein] + H2O = L-threonyl-[protein] + phosphate</text>
        <dbReference type="Rhea" id="RHEA:47004"/>
        <dbReference type="Rhea" id="RHEA-COMP:11060"/>
        <dbReference type="Rhea" id="RHEA-COMP:11605"/>
        <dbReference type="ChEBI" id="CHEBI:15377"/>
        <dbReference type="ChEBI" id="CHEBI:30013"/>
        <dbReference type="ChEBI" id="CHEBI:43474"/>
        <dbReference type="ChEBI" id="CHEBI:61977"/>
        <dbReference type="EC" id="3.1.3.16"/>
    </reaction>
</comment>
<evidence type="ECO:0000256" key="10">
    <source>
        <dbReference type="ARBA" id="ARBA00048336"/>
    </source>
</evidence>
<evidence type="ECO:0000256" key="7">
    <source>
        <dbReference type="ARBA" id="ARBA00022912"/>
    </source>
</evidence>
<dbReference type="EC" id="3.1.3.16" evidence="12"/>
<evidence type="ECO:0000256" key="5">
    <source>
        <dbReference type="ARBA" id="ARBA00022801"/>
    </source>
</evidence>
<feature type="compositionally biased region" description="Acidic residues" evidence="13">
    <location>
        <begin position="187"/>
        <end position="204"/>
    </location>
</feature>
<dbReference type="GO" id="GO:0008270">
    <property type="term" value="F:zinc ion binding"/>
    <property type="evidence" value="ECO:0007669"/>
    <property type="project" value="UniProtKB-KW"/>
</dbReference>
<evidence type="ECO:0000256" key="4">
    <source>
        <dbReference type="ARBA" id="ARBA00022771"/>
    </source>
</evidence>
<dbReference type="PANTHER" id="PTHR14732">
    <property type="entry name" value="RNA POLYMERASE II SUBUNIT B1 CTD PHOSPHATASE RPAP2-RELATED"/>
    <property type="match status" value="1"/>
</dbReference>
<name>A0A4P9Y0X0_9FUNG</name>
<reference evidence="16" key="1">
    <citation type="journal article" date="2018" name="Nat. Microbiol.">
        <title>Leveraging single-cell genomics to expand the fungal tree of life.</title>
        <authorList>
            <person name="Ahrendt S.R."/>
            <person name="Quandt C.A."/>
            <person name="Ciobanu D."/>
            <person name="Clum A."/>
            <person name="Salamov A."/>
            <person name="Andreopoulos B."/>
            <person name="Cheng J.F."/>
            <person name="Woyke T."/>
            <person name="Pelin A."/>
            <person name="Henrissat B."/>
            <person name="Reynolds N.K."/>
            <person name="Benny G.L."/>
            <person name="Smith M.E."/>
            <person name="James T.Y."/>
            <person name="Grigoriev I.V."/>
        </authorList>
    </citation>
    <scope>NUCLEOTIDE SEQUENCE [LARGE SCALE GENOMIC DNA]</scope>
</reference>
<protein>
    <recommendedName>
        <fullName evidence="12">RNA polymerase II subunit B1 CTD phosphatase RPAP2 homolog</fullName>
        <ecNumber evidence="12">3.1.3.16</ecNumber>
    </recommendedName>
</protein>
<evidence type="ECO:0000256" key="6">
    <source>
        <dbReference type="ARBA" id="ARBA00022833"/>
    </source>
</evidence>
<evidence type="ECO:0000259" key="14">
    <source>
        <dbReference type="PROSITE" id="PS51479"/>
    </source>
</evidence>
<dbReference type="Pfam" id="PF04181">
    <property type="entry name" value="RPAP2_Rtr1"/>
    <property type="match status" value="1"/>
</dbReference>
<dbReference type="Gene3D" id="1.25.40.820">
    <property type="match status" value="1"/>
</dbReference>
<dbReference type="GO" id="GO:0005737">
    <property type="term" value="C:cytoplasm"/>
    <property type="evidence" value="ECO:0007669"/>
    <property type="project" value="TreeGrafter"/>
</dbReference>
<dbReference type="Proteomes" id="UP000267251">
    <property type="component" value="Unassembled WGS sequence"/>
</dbReference>
<evidence type="ECO:0000256" key="11">
    <source>
        <dbReference type="PROSITE-ProRule" id="PRU00812"/>
    </source>
</evidence>
<keyword evidence="16" id="KW-1185">Reference proteome</keyword>
<keyword evidence="7 12" id="KW-0904">Protein phosphatase</keyword>
<dbReference type="InterPro" id="IPR039693">
    <property type="entry name" value="Rtr1/RPAP2"/>
</dbReference>
<keyword evidence="8 12" id="KW-0539">Nucleus</keyword>
<evidence type="ECO:0000313" key="15">
    <source>
        <dbReference type="EMBL" id="RKP11701.1"/>
    </source>
</evidence>
<dbReference type="PANTHER" id="PTHR14732:SF0">
    <property type="entry name" value="RNA POLYMERASE II SUBUNIT B1 CTD PHOSPHATASE RPAP2-RELATED"/>
    <property type="match status" value="1"/>
</dbReference>
<feature type="compositionally biased region" description="Basic and acidic residues" evidence="13">
    <location>
        <begin position="137"/>
        <end position="158"/>
    </location>
</feature>
<comment type="catalytic activity">
    <reaction evidence="9 12">
        <text>O-phospho-L-seryl-[protein] + H2O = L-seryl-[protein] + phosphate</text>
        <dbReference type="Rhea" id="RHEA:20629"/>
        <dbReference type="Rhea" id="RHEA-COMP:9863"/>
        <dbReference type="Rhea" id="RHEA-COMP:11604"/>
        <dbReference type="ChEBI" id="CHEBI:15377"/>
        <dbReference type="ChEBI" id="CHEBI:29999"/>
        <dbReference type="ChEBI" id="CHEBI:43474"/>
        <dbReference type="ChEBI" id="CHEBI:83421"/>
        <dbReference type="EC" id="3.1.3.16"/>
    </reaction>
</comment>
<dbReference type="PROSITE" id="PS51479">
    <property type="entry name" value="ZF_RTR1"/>
    <property type="match status" value="1"/>
</dbReference>
<organism evidence="15 16">
    <name type="scientific">Piptocephalis cylindrospora</name>
    <dbReference type="NCBI Taxonomy" id="1907219"/>
    <lineage>
        <taxon>Eukaryota</taxon>
        <taxon>Fungi</taxon>
        <taxon>Fungi incertae sedis</taxon>
        <taxon>Zoopagomycota</taxon>
        <taxon>Zoopagomycotina</taxon>
        <taxon>Zoopagomycetes</taxon>
        <taxon>Zoopagales</taxon>
        <taxon>Piptocephalidaceae</taxon>
        <taxon>Piptocephalis</taxon>
    </lineage>
</organism>
<feature type="non-terminal residue" evidence="15">
    <location>
        <position position="1"/>
    </location>
</feature>
<dbReference type="InterPro" id="IPR007308">
    <property type="entry name" value="Rtr1/RPAP2_dom"/>
</dbReference>
<proteinExistence type="inferred from homology"/>
<keyword evidence="3 12" id="KW-0479">Metal-binding</keyword>
<feature type="region of interest" description="Disordered" evidence="13">
    <location>
        <begin position="137"/>
        <end position="218"/>
    </location>
</feature>
<evidence type="ECO:0000313" key="16">
    <source>
        <dbReference type="Proteomes" id="UP000267251"/>
    </source>
</evidence>
<keyword evidence="5 12" id="KW-0378">Hydrolase</keyword>
<evidence type="ECO:0000256" key="9">
    <source>
        <dbReference type="ARBA" id="ARBA00047761"/>
    </source>
</evidence>
<comment type="function">
    <text evidence="12">Putative RNA polymerase II subunit B1 C-terminal domain (CTD) phosphatase involved in RNA polymerase II transcription regulation.</text>
</comment>
<evidence type="ECO:0000256" key="8">
    <source>
        <dbReference type="ARBA" id="ARBA00023242"/>
    </source>
</evidence>
<dbReference type="OrthoDB" id="2590500at2759"/>
<dbReference type="GO" id="GO:0008420">
    <property type="term" value="F:RNA polymerase II CTD heptapeptide repeat phosphatase activity"/>
    <property type="evidence" value="ECO:0007669"/>
    <property type="project" value="UniProtKB-UniRule"/>
</dbReference>
<gene>
    <name evidence="15" type="ORF">BJ684DRAFT_21719</name>
</gene>
<dbReference type="InterPro" id="IPR038534">
    <property type="entry name" value="Rtr1/RPAP2_sf"/>
</dbReference>
<keyword evidence="6 12" id="KW-0862">Zinc</keyword>
<keyword evidence="4 12" id="KW-0863">Zinc-finger</keyword>
<dbReference type="GO" id="GO:0043175">
    <property type="term" value="F:RNA polymerase core enzyme binding"/>
    <property type="evidence" value="ECO:0007669"/>
    <property type="project" value="UniProtKB-UniRule"/>
</dbReference>
<feature type="domain" description="RTR1-type" evidence="14">
    <location>
        <begin position="1"/>
        <end position="79"/>
    </location>
</feature>
<dbReference type="AlphaFoldDB" id="A0A4P9Y0X0"/>
<evidence type="ECO:0000256" key="1">
    <source>
        <dbReference type="ARBA" id="ARBA00004123"/>
    </source>
</evidence>
<evidence type="ECO:0000256" key="3">
    <source>
        <dbReference type="ARBA" id="ARBA00022723"/>
    </source>
</evidence>